<evidence type="ECO:0000256" key="1">
    <source>
        <dbReference type="SAM" id="Phobius"/>
    </source>
</evidence>
<evidence type="ECO:0000313" key="2">
    <source>
        <dbReference type="EMBL" id="VVE63227.1"/>
    </source>
</evidence>
<dbReference type="Proteomes" id="UP000383122">
    <property type="component" value="Unassembled WGS sequence"/>
</dbReference>
<dbReference type="EMBL" id="CABPSP010000003">
    <property type="protein sequence ID" value="VVE63227.1"/>
    <property type="molecule type" value="Genomic_DNA"/>
</dbReference>
<gene>
    <name evidence="2" type="ORF">PAN31117_01139</name>
</gene>
<keyword evidence="1" id="KW-0472">Membrane</keyword>
<dbReference type="Pfam" id="PF11249">
    <property type="entry name" value="DUF3047"/>
    <property type="match status" value="1"/>
</dbReference>
<dbReference type="PROSITE" id="PS51257">
    <property type="entry name" value="PROKAR_LIPOPROTEIN"/>
    <property type="match status" value="1"/>
</dbReference>
<name>A0A5E4ZR61_9BURK</name>
<organism evidence="2 3">
    <name type="scientific">Pandoraea anapnoica</name>
    <dbReference type="NCBI Taxonomy" id="2508301"/>
    <lineage>
        <taxon>Bacteria</taxon>
        <taxon>Pseudomonadati</taxon>
        <taxon>Pseudomonadota</taxon>
        <taxon>Betaproteobacteria</taxon>
        <taxon>Burkholderiales</taxon>
        <taxon>Burkholderiaceae</taxon>
        <taxon>Pandoraea</taxon>
    </lineage>
</organism>
<proteinExistence type="predicted"/>
<evidence type="ECO:0000313" key="3">
    <source>
        <dbReference type="Proteomes" id="UP000383122"/>
    </source>
</evidence>
<feature type="transmembrane region" description="Helical" evidence="1">
    <location>
        <begin position="12"/>
        <end position="31"/>
    </location>
</feature>
<dbReference type="AlphaFoldDB" id="A0A5E4ZR61"/>
<keyword evidence="1" id="KW-1133">Transmembrane helix</keyword>
<protein>
    <recommendedName>
        <fullName evidence="4">DUF3047 domain-containing protein</fullName>
    </recommendedName>
</protein>
<evidence type="ECO:0008006" key="4">
    <source>
        <dbReference type="Google" id="ProtNLM"/>
    </source>
</evidence>
<dbReference type="InterPro" id="IPR021409">
    <property type="entry name" value="DUF3047"/>
</dbReference>
<keyword evidence="1" id="KW-0812">Transmembrane</keyword>
<reference evidence="2 3" key="1">
    <citation type="submission" date="2019-08" db="EMBL/GenBank/DDBJ databases">
        <authorList>
            <person name="Peeters C."/>
        </authorList>
    </citation>
    <scope>NUCLEOTIDE SEQUENCE [LARGE SCALE GENOMIC DNA]</scope>
    <source>
        <strain evidence="2 3">LMG 31117</strain>
    </source>
</reference>
<keyword evidence="3" id="KW-1185">Reference proteome</keyword>
<sequence>MVDRNRNRHYAWWQVGVVSFGAAITIGGIGGCASQDASMAQAHTSTSVVLSHREEITPLSAAVDAEGLPPHWETYLVTRNKRLTHYEQATDSEGIAVIRATVDGSASGIAQKLDIPVYPGAKLTWRWRADAMPINADIRTKRYDDAPLRIALAFDGDAGKLSMQDHMHRELARMVSGRELPFATLMYTWGDDKLAVNDVVPNPYTARIRSVVVERGASNLGQWLTYSRDIAKDYEKAFGEPPGRLIGIAIMSDGDNTQSKFTAWYGDIHLDTDGIPTTTAAK</sequence>
<accession>A0A5E4ZR61</accession>